<dbReference type="Pfam" id="PF13518">
    <property type="entry name" value="HTH_28"/>
    <property type="match status" value="1"/>
</dbReference>
<evidence type="ECO:0000313" key="5">
    <source>
        <dbReference type="EMBL" id="SBP89183.1"/>
    </source>
</evidence>
<dbReference type="AlphaFoldDB" id="A0A238D781"/>
<evidence type="ECO:0000259" key="2">
    <source>
        <dbReference type="Pfam" id="PF13518"/>
    </source>
</evidence>
<dbReference type="PANTHER" id="PTHR46564:SF1">
    <property type="entry name" value="TRANSPOSASE"/>
    <property type="match status" value="1"/>
</dbReference>
<dbReference type="InterPro" id="IPR025959">
    <property type="entry name" value="Winged_HTH_dom"/>
</dbReference>
<dbReference type="Pfam" id="PF13592">
    <property type="entry name" value="HTH_33"/>
    <property type="match status" value="1"/>
</dbReference>
<dbReference type="RefSeq" id="WP_094159374.1">
    <property type="nucleotide sequence ID" value="NZ_LT592170.1"/>
</dbReference>
<feature type="domain" description="Winged helix-turn helix" evidence="3">
    <location>
        <begin position="100"/>
        <end position="156"/>
    </location>
</feature>
<accession>A0A238D781</accession>
<dbReference type="InterPro" id="IPR038717">
    <property type="entry name" value="Tc1-like_DDE_dom"/>
</dbReference>
<dbReference type="EMBL" id="FLMQ01000056">
    <property type="protein sequence ID" value="SBP89183.1"/>
    <property type="molecule type" value="Genomic_DNA"/>
</dbReference>
<protein>
    <submittedName>
        <fullName evidence="5">Transposase</fullName>
    </submittedName>
</protein>
<gene>
    <name evidence="5" type="primary">tnpA</name>
    <name evidence="4" type="ORF">THIARS_50213</name>
    <name evidence="5" type="ORF">THIARS_70803</name>
</gene>
<evidence type="ECO:0000259" key="1">
    <source>
        <dbReference type="Pfam" id="PF13358"/>
    </source>
</evidence>
<name>A0A238D781_THIDL</name>
<evidence type="ECO:0000313" key="6">
    <source>
        <dbReference type="Proteomes" id="UP000214566"/>
    </source>
</evidence>
<dbReference type="InterPro" id="IPR009057">
    <property type="entry name" value="Homeodomain-like_sf"/>
</dbReference>
<dbReference type="InterPro" id="IPR036397">
    <property type="entry name" value="RNaseH_sf"/>
</dbReference>
<keyword evidence="6" id="KW-1185">Reference proteome</keyword>
<dbReference type="Proteomes" id="UP000214566">
    <property type="component" value="Unassembled WGS sequence"/>
</dbReference>
<feature type="domain" description="Insertion element IS150 protein InsJ-like helix-turn-helix" evidence="2">
    <location>
        <begin position="17"/>
        <end position="68"/>
    </location>
</feature>
<sequence length="344" mass="39146">MEKIDSRTLPVDALNERRRRAVKMRLDGASLKDTAAQCEMSRTTVIAAVKAFEAGGWKAVDVDRGGRPVGSGRTLNAEQEREVQRLIRDRTPDQLKMVYALWTRQAVAELIRDRYGIKLAVRTMGLYLERWGFTPQKPMKKAYEQSPAAVKKWLDEEYPVIAACAKVEGAEIHWGDETGLRSDDVRGRSYAPQGQTPVIRVNNKRHGLSVISTVTNKGQMRWKAFDGALNSDILIDFLRRLVKDAGRKIYLILDNLRVHHSKPVKDWLVEHKHQIEVFYLPSYSPELNPNEMANADLKQAVTKLAPARTKLQLVKATARHLSSVQRQPERIKSYFQHAPVRYAA</sequence>
<feature type="domain" description="Tc1-like transposase DDE" evidence="1">
    <location>
        <begin position="172"/>
        <end position="311"/>
    </location>
</feature>
<dbReference type="EMBL" id="FLMQ01000045">
    <property type="protein sequence ID" value="SBP86965.1"/>
    <property type="molecule type" value="Genomic_DNA"/>
</dbReference>
<dbReference type="Gene3D" id="3.30.420.10">
    <property type="entry name" value="Ribonuclease H-like superfamily/Ribonuclease H"/>
    <property type="match status" value="1"/>
</dbReference>
<dbReference type="InterPro" id="IPR047655">
    <property type="entry name" value="Transpos_IS630-like"/>
</dbReference>
<dbReference type="GO" id="GO:0003676">
    <property type="term" value="F:nucleic acid binding"/>
    <property type="evidence" value="ECO:0007669"/>
    <property type="project" value="InterPro"/>
</dbReference>
<proteinExistence type="predicted"/>
<reference evidence="5 6" key="1">
    <citation type="submission" date="2016-06" db="EMBL/GenBank/DDBJ databases">
        <authorList>
            <person name="Kjaerup R.B."/>
            <person name="Dalgaard T.S."/>
            <person name="Juul-Madsen H.R."/>
        </authorList>
    </citation>
    <scope>NUCLEOTIDE SEQUENCE [LARGE SCALE GENOMIC DNA]</scope>
    <source>
        <strain evidence="5 6">DSM 16361</strain>
    </source>
</reference>
<evidence type="ECO:0000313" key="4">
    <source>
        <dbReference type="EMBL" id="SBP86965.1"/>
    </source>
</evidence>
<dbReference type="OrthoDB" id="9772604at2"/>
<evidence type="ECO:0000259" key="3">
    <source>
        <dbReference type="Pfam" id="PF13592"/>
    </source>
</evidence>
<organism evidence="5 6">
    <name type="scientific">Thiomonas delicata</name>
    <name type="common">Thiomonas cuprina</name>
    <dbReference type="NCBI Taxonomy" id="364030"/>
    <lineage>
        <taxon>Bacteria</taxon>
        <taxon>Pseudomonadati</taxon>
        <taxon>Pseudomonadota</taxon>
        <taxon>Betaproteobacteria</taxon>
        <taxon>Burkholderiales</taxon>
        <taxon>Thiomonas</taxon>
    </lineage>
</organism>
<dbReference type="PANTHER" id="PTHR46564">
    <property type="entry name" value="TRANSPOSASE"/>
    <property type="match status" value="1"/>
</dbReference>
<dbReference type="InterPro" id="IPR055247">
    <property type="entry name" value="InsJ-like_HTH"/>
</dbReference>
<dbReference type="SUPFAM" id="SSF46689">
    <property type="entry name" value="Homeodomain-like"/>
    <property type="match status" value="1"/>
</dbReference>
<dbReference type="NCBIfam" id="NF033545">
    <property type="entry name" value="transpos_IS630"/>
    <property type="match status" value="1"/>
</dbReference>
<dbReference type="Pfam" id="PF13358">
    <property type="entry name" value="DDE_3"/>
    <property type="match status" value="1"/>
</dbReference>